<protein>
    <submittedName>
        <fullName evidence="8">Glycosyl transferase</fullName>
    </submittedName>
</protein>
<evidence type="ECO:0000256" key="1">
    <source>
        <dbReference type="ARBA" id="ARBA00004651"/>
    </source>
</evidence>
<keyword evidence="6 7" id="KW-0472">Membrane</keyword>
<keyword evidence="4 7" id="KW-0812">Transmembrane</keyword>
<evidence type="ECO:0000256" key="6">
    <source>
        <dbReference type="ARBA" id="ARBA00023136"/>
    </source>
</evidence>
<evidence type="ECO:0000313" key="9">
    <source>
        <dbReference type="Proteomes" id="UP000092582"/>
    </source>
</evidence>
<feature type="transmembrane region" description="Helical" evidence="7">
    <location>
        <begin position="43"/>
        <end position="65"/>
    </location>
</feature>
<feature type="transmembrane region" description="Helical" evidence="7">
    <location>
        <begin position="381"/>
        <end position="401"/>
    </location>
</feature>
<feature type="transmembrane region" description="Helical" evidence="7">
    <location>
        <begin position="288"/>
        <end position="313"/>
    </location>
</feature>
<feature type="transmembrane region" description="Helical" evidence="7">
    <location>
        <begin position="111"/>
        <end position="133"/>
    </location>
</feature>
<evidence type="ECO:0000256" key="2">
    <source>
        <dbReference type="ARBA" id="ARBA00007430"/>
    </source>
</evidence>
<comment type="similarity">
    <text evidence="2">Belongs to the polysaccharide synthase family.</text>
</comment>
<evidence type="ECO:0000313" key="8">
    <source>
        <dbReference type="EMBL" id="ANP74099.1"/>
    </source>
</evidence>
<accession>A0A1B1BN96</accession>
<comment type="subcellular location">
    <subcellularLocation>
        <location evidence="1">Cell membrane</location>
        <topology evidence="1">Multi-pass membrane protein</topology>
    </subcellularLocation>
</comment>
<feature type="transmembrane region" description="Helical" evidence="7">
    <location>
        <begin position="77"/>
        <end position="99"/>
    </location>
</feature>
<feature type="transmembrane region" description="Helical" evidence="7">
    <location>
        <begin position="353"/>
        <end position="375"/>
    </location>
</feature>
<dbReference type="OrthoDB" id="9770347at2"/>
<dbReference type="PANTHER" id="PTHR30250">
    <property type="entry name" value="PST FAMILY PREDICTED COLANIC ACID TRANSPORTER"/>
    <property type="match status" value="1"/>
</dbReference>
<dbReference type="InterPro" id="IPR050833">
    <property type="entry name" value="Poly_Biosynth_Transport"/>
</dbReference>
<keyword evidence="5 7" id="KW-1133">Transmembrane helix</keyword>
<dbReference type="PATRIC" id="fig|670052.7.peg.3260"/>
<evidence type="ECO:0000256" key="4">
    <source>
        <dbReference type="ARBA" id="ARBA00022692"/>
    </source>
</evidence>
<dbReference type="RefSeq" id="WP_066598008.1">
    <property type="nucleotide sequence ID" value="NZ_CP016282.1"/>
</dbReference>
<keyword evidence="8" id="KW-0808">Transferase</keyword>
<evidence type="ECO:0000256" key="3">
    <source>
        <dbReference type="ARBA" id="ARBA00022475"/>
    </source>
</evidence>
<sequence>MTPVESAQVRGALGWSTISTLILRVGTFAVGIVLARLLTPEQFGVFAVALTVQAVLITLADLGLSADLIRTPDPKRIAPTVATFGLAAGAVMTAGMALSAHSVASLLRSPAAGNVIVVLSFTLLLGGAGLVPYSMLQRRFQQKRLFLIAAIDFVVGTTITLLLLWAGWGVMALAVGRVAAQSVTLILQFALSGERPRYGIDRAVVRPVLAFGLPIAAANLLSWALLNIDNVVISRISGPVALGFYFLAFNISSWPMTALGQIVRSVALPTFSRTVVARNDPSLATATSLTWAVAVPAGAFLALLSGPLIAVVYGDKWAAAAPVLAALGLFGAVRAIFDLIVSYLLSRGASREVLAIQVLWFVVLVPATIFGTLRWGIEGAAWAHLAVSLVIVLPAYLIAARRSGADVRLVLKLGWQPVAAMIPAALTVLGATLLLPNDLPALIGGGLAGGAVYLLLIFRWVRARIPARTPTPAPDPIATPNSPVEERNS</sequence>
<dbReference type="EMBL" id="CP016282">
    <property type="protein sequence ID" value="ANP74099.1"/>
    <property type="molecule type" value="Genomic_DNA"/>
</dbReference>
<dbReference type="AlphaFoldDB" id="A0A1B1BN96"/>
<dbReference type="KEGG" id="cart:PA27867_3169"/>
<feature type="transmembrane region" description="Helical" evidence="7">
    <location>
        <begin position="441"/>
        <end position="461"/>
    </location>
</feature>
<dbReference type="GO" id="GO:0005886">
    <property type="term" value="C:plasma membrane"/>
    <property type="evidence" value="ECO:0007669"/>
    <property type="project" value="UniProtKB-SubCell"/>
</dbReference>
<dbReference type="Proteomes" id="UP000092582">
    <property type="component" value="Chromosome 1"/>
</dbReference>
<keyword evidence="3" id="KW-1003">Cell membrane</keyword>
<organism evidence="8 9">
    <name type="scientific">Cryobacterium arcticum</name>
    <dbReference type="NCBI Taxonomy" id="670052"/>
    <lineage>
        <taxon>Bacteria</taxon>
        <taxon>Bacillati</taxon>
        <taxon>Actinomycetota</taxon>
        <taxon>Actinomycetes</taxon>
        <taxon>Micrococcales</taxon>
        <taxon>Microbacteriaceae</taxon>
        <taxon>Cryobacterium</taxon>
    </lineage>
</organism>
<feature type="transmembrane region" description="Helical" evidence="7">
    <location>
        <begin position="12"/>
        <end position="37"/>
    </location>
</feature>
<feature type="transmembrane region" description="Helical" evidence="7">
    <location>
        <begin position="203"/>
        <end position="226"/>
    </location>
</feature>
<dbReference type="GO" id="GO:0016740">
    <property type="term" value="F:transferase activity"/>
    <property type="evidence" value="ECO:0007669"/>
    <property type="project" value="UniProtKB-KW"/>
</dbReference>
<proteinExistence type="inferred from homology"/>
<evidence type="ECO:0000256" key="7">
    <source>
        <dbReference type="SAM" id="Phobius"/>
    </source>
</evidence>
<gene>
    <name evidence="8" type="ORF">PA27867_3169</name>
</gene>
<dbReference type="STRING" id="670052.PA27867_3169"/>
<dbReference type="CDD" id="cd13127">
    <property type="entry name" value="MATE_tuaB_like"/>
    <property type="match status" value="1"/>
</dbReference>
<feature type="transmembrane region" description="Helical" evidence="7">
    <location>
        <begin position="145"/>
        <end position="165"/>
    </location>
</feature>
<name>A0A1B1BN96_9MICO</name>
<dbReference type="PANTHER" id="PTHR30250:SF10">
    <property type="entry name" value="LIPOPOLYSACCHARIDE BIOSYNTHESIS PROTEIN WZXC"/>
    <property type="match status" value="1"/>
</dbReference>
<reference evidence="8 9" key="1">
    <citation type="submission" date="2016-06" db="EMBL/GenBank/DDBJ databases">
        <title>Genome sequencing of Cryobacterium arcticum PAMC 27867.</title>
        <authorList>
            <person name="Lee J."/>
            <person name="Kim O.-S."/>
        </authorList>
    </citation>
    <scope>NUCLEOTIDE SEQUENCE [LARGE SCALE GENOMIC DNA]</scope>
    <source>
        <strain evidence="8 9">PAMC 27867</strain>
    </source>
</reference>
<dbReference type="Pfam" id="PF13440">
    <property type="entry name" value="Polysacc_synt_3"/>
    <property type="match status" value="1"/>
</dbReference>
<keyword evidence="9" id="KW-1185">Reference proteome</keyword>
<feature type="transmembrane region" description="Helical" evidence="7">
    <location>
        <begin position="319"/>
        <end position="341"/>
    </location>
</feature>
<feature type="transmembrane region" description="Helical" evidence="7">
    <location>
        <begin position="413"/>
        <end position="435"/>
    </location>
</feature>
<feature type="transmembrane region" description="Helical" evidence="7">
    <location>
        <begin position="171"/>
        <end position="191"/>
    </location>
</feature>
<evidence type="ECO:0000256" key="5">
    <source>
        <dbReference type="ARBA" id="ARBA00022989"/>
    </source>
</evidence>